<dbReference type="PANTHER" id="PTHR33480">
    <property type="entry name" value="SET DOMAIN-CONTAINING PROTEIN-RELATED"/>
    <property type="match status" value="1"/>
</dbReference>
<accession>A0AAV7XD55</accession>
<proteinExistence type="predicted"/>
<protein>
    <submittedName>
        <fullName evidence="2">Uncharacterized protein</fullName>
    </submittedName>
</protein>
<dbReference type="EMBL" id="JAPTSV010000013">
    <property type="protein sequence ID" value="KAJ1521744.1"/>
    <property type="molecule type" value="Genomic_DNA"/>
</dbReference>
<name>A0AAV7XD55_9NEOP</name>
<evidence type="ECO:0000313" key="2">
    <source>
        <dbReference type="EMBL" id="KAJ1521744.1"/>
    </source>
</evidence>
<organism evidence="2 3">
    <name type="scientific">Megalurothrips usitatus</name>
    <name type="common">bean blossom thrips</name>
    <dbReference type="NCBI Taxonomy" id="439358"/>
    <lineage>
        <taxon>Eukaryota</taxon>
        <taxon>Metazoa</taxon>
        <taxon>Ecdysozoa</taxon>
        <taxon>Arthropoda</taxon>
        <taxon>Hexapoda</taxon>
        <taxon>Insecta</taxon>
        <taxon>Pterygota</taxon>
        <taxon>Neoptera</taxon>
        <taxon>Paraneoptera</taxon>
        <taxon>Thysanoptera</taxon>
        <taxon>Terebrantia</taxon>
        <taxon>Thripoidea</taxon>
        <taxon>Thripidae</taxon>
        <taxon>Megalurothrips</taxon>
    </lineage>
</organism>
<dbReference type="AlphaFoldDB" id="A0AAV7XD55"/>
<reference evidence="2" key="1">
    <citation type="submission" date="2022-12" db="EMBL/GenBank/DDBJ databases">
        <title>Chromosome-level genome assembly of the bean flower thrips Megalurothrips usitatus.</title>
        <authorList>
            <person name="Ma L."/>
            <person name="Liu Q."/>
            <person name="Li H."/>
            <person name="Cai W."/>
        </authorList>
    </citation>
    <scope>NUCLEOTIDE SEQUENCE</scope>
    <source>
        <strain evidence="2">Cailab_2022a</strain>
    </source>
</reference>
<comment type="caution">
    <text evidence="2">The sequence shown here is derived from an EMBL/GenBank/DDBJ whole genome shotgun (WGS) entry which is preliminary data.</text>
</comment>
<evidence type="ECO:0000256" key="1">
    <source>
        <dbReference type="SAM" id="MobiDB-lite"/>
    </source>
</evidence>
<feature type="compositionally biased region" description="Basic residues" evidence="1">
    <location>
        <begin position="421"/>
        <end position="435"/>
    </location>
</feature>
<dbReference type="PANTHER" id="PTHR33480:SF1">
    <property type="entry name" value="TYR RECOMBINASE DOMAIN-CONTAINING PROTEIN"/>
    <property type="match status" value="1"/>
</dbReference>
<feature type="compositionally biased region" description="Basic residues" evidence="1">
    <location>
        <begin position="449"/>
        <end position="458"/>
    </location>
</feature>
<evidence type="ECO:0000313" key="3">
    <source>
        <dbReference type="Proteomes" id="UP001075354"/>
    </source>
</evidence>
<keyword evidence="3" id="KW-1185">Reference proteome</keyword>
<dbReference type="Proteomes" id="UP001075354">
    <property type="component" value="Chromosome 13"/>
</dbReference>
<gene>
    <name evidence="2" type="ORF">ONE63_003380</name>
</gene>
<sequence length="458" mass="52029">MARLLKHVRFIDETILTVEDMLHAKKYDVIVQGAQIAAGFNAVTGSFKVPSLALKLGYELKRYAVLLKKSFLMKEDEAGLMRVRYFEDILTFWRDDVSCHAHRNLTHIRELKPLAIPLASDIQKLSDHLKRVQADAYEILKSGDYVVGYHTLSRVLLARLVLFNRRRAGEAGRVKITSFEQRLIIGPDDEILNILDEEEKRLVKVLSLMKSVGKNDKLLPIILTKGMVRGIITLLEQREKVKDLANNDFLFANVSGTGHADVYRILSTFARDAALDQPQLITTRSLRRHVATMSRIIWMKDEDKEEFRALLGHSRSVFESFYRKPMDVAILAKTSKVLFAMEKGDVQKYANKTLEEIHIDEDTLLDDVLDFDDPDDLCPSDHAALPPTPAAGDEEAEFDSSLFDVSCSEESDSDSTPKTPKTPKRRNTVKRRKLVAGRTAENIRNWANSKKRSARKGH</sequence>
<feature type="region of interest" description="Disordered" evidence="1">
    <location>
        <begin position="407"/>
        <end position="458"/>
    </location>
</feature>